<dbReference type="InterPro" id="IPR043130">
    <property type="entry name" value="CDP-OH_PTrfase_TM_dom"/>
</dbReference>
<dbReference type="PROSITE" id="PS00379">
    <property type="entry name" value="CDP_ALCOHOL_P_TRANSF"/>
    <property type="match status" value="1"/>
</dbReference>
<feature type="transmembrane region" description="Helical" evidence="3">
    <location>
        <begin position="166"/>
        <end position="185"/>
    </location>
</feature>
<gene>
    <name evidence="4" type="ordered locus">Igni_0052</name>
</gene>
<name>A8A8I4_IGNH4</name>
<dbReference type="eggNOG" id="arCOG00670">
    <property type="taxonomic scope" value="Archaea"/>
</dbReference>
<dbReference type="GO" id="GO:0016020">
    <property type="term" value="C:membrane"/>
    <property type="evidence" value="ECO:0007669"/>
    <property type="project" value="InterPro"/>
</dbReference>
<protein>
    <submittedName>
        <fullName evidence="4">CDP-alcohol phosphatidyltransferase</fullName>
    </submittedName>
</protein>
<keyword evidence="5" id="KW-1185">Reference proteome</keyword>
<accession>A8A8I4</accession>
<evidence type="ECO:0000256" key="1">
    <source>
        <dbReference type="ARBA" id="ARBA00022679"/>
    </source>
</evidence>
<keyword evidence="3" id="KW-0812">Transmembrane</keyword>
<dbReference type="Gene3D" id="1.20.120.1760">
    <property type="match status" value="1"/>
</dbReference>
<feature type="transmembrane region" description="Helical" evidence="3">
    <location>
        <begin position="23"/>
        <end position="44"/>
    </location>
</feature>
<evidence type="ECO:0000256" key="3">
    <source>
        <dbReference type="SAM" id="Phobius"/>
    </source>
</evidence>
<dbReference type="KEGG" id="iho:Igni_0052"/>
<evidence type="ECO:0000256" key="2">
    <source>
        <dbReference type="RuleBase" id="RU003750"/>
    </source>
</evidence>
<dbReference type="AlphaFoldDB" id="A8A8I4"/>
<dbReference type="GO" id="GO:0008654">
    <property type="term" value="P:phospholipid biosynthetic process"/>
    <property type="evidence" value="ECO:0007669"/>
    <property type="project" value="InterPro"/>
</dbReference>
<dbReference type="InterPro" id="IPR000462">
    <property type="entry name" value="CDP-OH_P_trans"/>
</dbReference>
<feature type="transmembrane region" description="Helical" evidence="3">
    <location>
        <begin position="144"/>
        <end position="160"/>
    </location>
</feature>
<comment type="similarity">
    <text evidence="2">Belongs to the CDP-alcohol phosphatidyltransferase class-I family.</text>
</comment>
<dbReference type="Pfam" id="PF01066">
    <property type="entry name" value="CDP-OH_P_transf"/>
    <property type="match status" value="1"/>
</dbReference>
<dbReference type="HOGENOM" id="CLU_080384_1_2_2"/>
<keyword evidence="3" id="KW-0472">Membrane</keyword>
<dbReference type="STRING" id="453591.Igni_0052"/>
<keyword evidence="3" id="KW-1133">Transmembrane helix</keyword>
<dbReference type="EMBL" id="CP000816">
    <property type="protein sequence ID" value="ABU81236.1"/>
    <property type="molecule type" value="Genomic_DNA"/>
</dbReference>
<sequence length="289" mass="31828">MMEKLRGRTEGLLKLAARPLSKLSPNVITLLSIPFAATFTYLVWKGMVLEALPFLLLSTLFDALDGAVARLTGKTSKAGAFLDSAVDRLNDTIIFYSLPALGVPWTVTYLWITGSIIISSVRAAAESEGVALAGKGIMERGDRLLALFSLILVYLIEQHFTTMENFRYVPAVAAGITALIWLTIAQRLYYSNSLRSFWVGFNLSAITIVLFFYGWWDPVGTLGVSGGLALVYLILKVTALGEKFPLSKADSVIDSAALLSFIVGKGLASWLLWFVRCCYYFKILRGRRT</sequence>
<organism evidence="4 5">
    <name type="scientific">Ignicoccus hospitalis (strain KIN4/I / DSM 18386 / JCM 14125)</name>
    <dbReference type="NCBI Taxonomy" id="453591"/>
    <lineage>
        <taxon>Archaea</taxon>
        <taxon>Thermoproteota</taxon>
        <taxon>Thermoprotei</taxon>
        <taxon>Desulfurococcales</taxon>
        <taxon>Desulfurococcaceae</taxon>
        <taxon>Ignicoccus</taxon>
    </lineage>
</organism>
<evidence type="ECO:0000313" key="5">
    <source>
        <dbReference type="Proteomes" id="UP000000262"/>
    </source>
</evidence>
<dbReference type="GO" id="GO:0016780">
    <property type="term" value="F:phosphotransferase activity, for other substituted phosphate groups"/>
    <property type="evidence" value="ECO:0007669"/>
    <property type="project" value="InterPro"/>
</dbReference>
<keyword evidence="1 2" id="KW-0808">Transferase</keyword>
<dbReference type="Proteomes" id="UP000000262">
    <property type="component" value="Chromosome"/>
</dbReference>
<feature type="transmembrane region" description="Helical" evidence="3">
    <location>
        <begin position="252"/>
        <end position="275"/>
    </location>
</feature>
<evidence type="ECO:0000313" key="4">
    <source>
        <dbReference type="EMBL" id="ABU81236.1"/>
    </source>
</evidence>
<proteinExistence type="inferred from homology"/>
<dbReference type="InterPro" id="IPR048254">
    <property type="entry name" value="CDP_ALCOHOL_P_TRANSF_CS"/>
</dbReference>
<reference evidence="4 5" key="1">
    <citation type="journal article" date="2008" name="Genome Biol.">
        <title>A genomic analysis of the archaeal system Ignicoccus hospitalis-Nanoarchaeum equitans.</title>
        <authorList>
            <person name="Podar M."/>
            <person name="Anderson I."/>
            <person name="Makarova K.S."/>
            <person name="Elkins J.G."/>
            <person name="Ivanova N."/>
            <person name="Wall M.A."/>
            <person name="Lykidis A."/>
            <person name="Mavromatis K."/>
            <person name="Sun H."/>
            <person name="Hudson M.E."/>
            <person name="Chen W."/>
            <person name="Deciu C."/>
            <person name="Hutchison D."/>
            <person name="Eads J.R."/>
            <person name="Anderson A."/>
            <person name="Fernandes F."/>
            <person name="Szeto E."/>
            <person name="Lapidus A."/>
            <person name="Kyrpides N.C."/>
            <person name="Saier M.H.Jr."/>
            <person name="Richardson P.M."/>
            <person name="Rachel R."/>
            <person name="Huber H."/>
            <person name="Eisen J.A."/>
            <person name="Koonin E.V."/>
            <person name="Keller M."/>
            <person name="Stetter K.O."/>
        </authorList>
    </citation>
    <scope>NUCLEOTIDE SEQUENCE [LARGE SCALE GENOMIC DNA]</scope>
    <source>
        <strain evidence="5">KIN4/I / DSM 18386 / JCM 14125</strain>
    </source>
</reference>
<dbReference type="PhylomeDB" id="A8A8I4"/>
<feature type="transmembrane region" description="Helical" evidence="3">
    <location>
        <begin position="93"/>
        <end position="112"/>
    </location>
</feature>
<feature type="transmembrane region" description="Helical" evidence="3">
    <location>
        <begin position="197"/>
        <end position="216"/>
    </location>
</feature>